<dbReference type="NCBIfam" id="NF006949">
    <property type="entry name" value="PRK09431.1"/>
    <property type="match status" value="1"/>
</dbReference>
<dbReference type="NCBIfam" id="TIGR01536">
    <property type="entry name" value="asn_synth_AEB"/>
    <property type="match status" value="1"/>
</dbReference>
<organism evidence="16 17">
    <name type="scientific">Kandleria vitulina DSM 20405</name>
    <dbReference type="NCBI Taxonomy" id="1410657"/>
    <lineage>
        <taxon>Bacteria</taxon>
        <taxon>Bacillati</taxon>
        <taxon>Bacillota</taxon>
        <taxon>Erysipelotrichia</taxon>
        <taxon>Erysipelotrichales</taxon>
        <taxon>Coprobacillaceae</taxon>
        <taxon>Kandleria</taxon>
    </lineage>
</organism>
<dbReference type="EMBL" id="JQBL01000065">
    <property type="protein sequence ID" value="KRN45776.1"/>
    <property type="molecule type" value="Genomic_DNA"/>
</dbReference>
<dbReference type="PANTHER" id="PTHR11772">
    <property type="entry name" value="ASPARAGINE SYNTHETASE"/>
    <property type="match status" value="1"/>
</dbReference>
<keyword evidence="8 12" id="KW-0061">Asparagine biosynthesis</keyword>
<evidence type="ECO:0000256" key="1">
    <source>
        <dbReference type="ARBA" id="ARBA00005187"/>
    </source>
</evidence>
<dbReference type="GO" id="GO:0005829">
    <property type="term" value="C:cytosol"/>
    <property type="evidence" value="ECO:0007669"/>
    <property type="project" value="TreeGrafter"/>
</dbReference>
<dbReference type="SUPFAM" id="SSF52402">
    <property type="entry name" value="Adenine nucleotide alpha hydrolases-like"/>
    <property type="match status" value="1"/>
</dbReference>
<evidence type="ECO:0000256" key="5">
    <source>
        <dbReference type="ARBA" id="ARBA00022605"/>
    </source>
</evidence>
<sequence length="533" mass="61429">MKEENIMCGILALDSDEFTLDTFNKSLWKISDRGPDMTRSVYYHQRTFGFDRLAIMDLSPKGMQPFENAGVMLVCNGEIYNFRALKKIVSDFPYKSGSDCEVLIPLYQKFGLDVMCKYLDAEFAFALYDTKTKKFMAARDPMGIRPLFYGYTKGEHKFAVASEAKALFDLCDDILPFPPGHYYDGEKFVCYNDLSDVKLMNDDSIETIATELRERLVAGVKKRLQADAPVGYLLSGGLDSSLVCSIGQKITDHPIRTFAIGMETDPIDLKYAKQVADYLGTEHTEVIMTKEDVLNALREVIYHLETWDITTIRASIGMYILCHYIHKNTDIKVIMTGEVSDELFGYKYTDFAPTPEAFQEESKKRIKELYMYDVLRADRCISANALEGRVPFADLRFVDYAMSINPDKKMNHYNKGKYLLRHAFEGLDYLPDDILFREKAAFSDAVGHSMVDYLKEYAEEKYTEEDVLKAKEKYPYGTPFTKESLLYRDIFEEFYPDSSKWIKDFWMPNKTWEHCDVNDPSARFLDNYGDSGK</sequence>
<evidence type="ECO:0000313" key="17">
    <source>
        <dbReference type="Proteomes" id="UP000051841"/>
    </source>
</evidence>
<dbReference type="InterPro" id="IPR017932">
    <property type="entry name" value="GATase_2_dom"/>
</dbReference>
<dbReference type="PIRSF" id="PIRSF001589">
    <property type="entry name" value="Asn_synthetase_glu-h"/>
    <property type="match status" value="1"/>
</dbReference>
<dbReference type="CDD" id="cd01991">
    <property type="entry name" value="Asn_synthase_B_C"/>
    <property type="match status" value="1"/>
</dbReference>
<dbReference type="Gene3D" id="3.60.20.10">
    <property type="entry name" value="Glutamine Phosphoribosylpyrophosphate, subunit 1, domain 1"/>
    <property type="match status" value="1"/>
</dbReference>
<dbReference type="InterPro" id="IPR033738">
    <property type="entry name" value="AsnB_N"/>
</dbReference>
<comment type="similarity">
    <text evidence="2">Belongs to the asparagine synthetase family.</text>
</comment>
<keyword evidence="17" id="KW-1185">Reference proteome</keyword>
<evidence type="ECO:0000256" key="11">
    <source>
        <dbReference type="ARBA" id="ARBA00048741"/>
    </source>
</evidence>
<dbReference type="SUPFAM" id="SSF56235">
    <property type="entry name" value="N-terminal nucleophile aminohydrolases (Ntn hydrolases)"/>
    <property type="match status" value="1"/>
</dbReference>
<evidence type="ECO:0000256" key="3">
    <source>
        <dbReference type="ARBA" id="ARBA00012737"/>
    </source>
</evidence>
<dbReference type="InterPro" id="IPR006426">
    <property type="entry name" value="Asn_synth_AEB"/>
</dbReference>
<dbReference type="Gene3D" id="3.40.50.620">
    <property type="entry name" value="HUPs"/>
    <property type="match status" value="1"/>
</dbReference>
<evidence type="ECO:0000256" key="4">
    <source>
        <dbReference type="ARBA" id="ARBA00022598"/>
    </source>
</evidence>
<dbReference type="Pfam" id="PF00733">
    <property type="entry name" value="Asn_synthase"/>
    <property type="match status" value="2"/>
</dbReference>
<dbReference type="PROSITE" id="PS51278">
    <property type="entry name" value="GATASE_TYPE_2"/>
    <property type="match status" value="1"/>
</dbReference>
<dbReference type="InterPro" id="IPR050795">
    <property type="entry name" value="Asn_Synthetase"/>
</dbReference>
<evidence type="ECO:0000256" key="13">
    <source>
        <dbReference type="PIRSR" id="PIRSR001589-2"/>
    </source>
</evidence>
<feature type="domain" description="Glutamine amidotransferase type-2" evidence="15">
    <location>
        <begin position="8"/>
        <end position="188"/>
    </location>
</feature>
<evidence type="ECO:0000256" key="7">
    <source>
        <dbReference type="ARBA" id="ARBA00022840"/>
    </source>
</evidence>
<comment type="caution">
    <text evidence="16">The sequence shown here is derived from an EMBL/GenBank/DDBJ whole genome shotgun (WGS) entry which is preliminary data.</text>
</comment>
<comment type="pathway">
    <text evidence="1">Amino-acid biosynthesis; L-asparagine biosynthesis; L-asparagine from L-aspartate (L-Gln route): step 1/1.</text>
</comment>
<evidence type="ECO:0000256" key="6">
    <source>
        <dbReference type="ARBA" id="ARBA00022741"/>
    </source>
</evidence>
<accession>A0A0R2GYI8</accession>
<evidence type="ECO:0000256" key="14">
    <source>
        <dbReference type="PIRSR" id="PIRSR001589-3"/>
    </source>
</evidence>
<feature type="site" description="Important for beta-aspartyl-AMP intermediate formation" evidence="14">
    <location>
        <position position="338"/>
    </location>
</feature>
<dbReference type="InterPro" id="IPR001962">
    <property type="entry name" value="Asn_synthase"/>
</dbReference>
<reference evidence="16 17" key="1">
    <citation type="journal article" date="2015" name="Genome Announc.">
        <title>Expanding the biotechnology potential of lactobacilli through comparative genomics of 213 strains and associated genera.</title>
        <authorList>
            <person name="Sun Z."/>
            <person name="Harris H.M."/>
            <person name="McCann A."/>
            <person name="Guo C."/>
            <person name="Argimon S."/>
            <person name="Zhang W."/>
            <person name="Yang X."/>
            <person name="Jeffery I.B."/>
            <person name="Cooney J.C."/>
            <person name="Kagawa T.F."/>
            <person name="Liu W."/>
            <person name="Song Y."/>
            <person name="Salvetti E."/>
            <person name="Wrobel A."/>
            <person name="Rasinkangas P."/>
            <person name="Parkhill J."/>
            <person name="Rea M.C."/>
            <person name="O'Sullivan O."/>
            <person name="Ritari J."/>
            <person name="Douillard F.P."/>
            <person name="Paul Ross R."/>
            <person name="Yang R."/>
            <person name="Briner A.E."/>
            <person name="Felis G.E."/>
            <person name="de Vos W.M."/>
            <person name="Barrangou R."/>
            <person name="Klaenhammer T.R."/>
            <person name="Caufield P.W."/>
            <person name="Cui Y."/>
            <person name="Zhang H."/>
            <person name="O'Toole P.W."/>
        </authorList>
    </citation>
    <scope>NUCLEOTIDE SEQUENCE [LARGE SCALE GENOMIC DNA]</scope>
    <source>
        <strain evidence="16 17">DSM 20405</strain>
    </source>
</reference>
<dbReference type="CDD" id="cd00712">
    <property type="entry name" value="AsnB"/>
    <property type="match status" value="1"/>
</dbReference>
<dbReference type="PANTHER" id="PTHR11772:SF23">
    <property type="entry name" value="ASPARAGINE SYNTHETASE [GLUTAMINE-HYDROLYZING]"/>
    <property type="match status" value="1"/>
</dbReference>
<keyword evidence="5 12" id="KW-0028">Amino-acid biosynthesis</keyword>
<feature type="binding site" evidence="13">
    <location>
        <position position="233"/>
    </location>
    <ligand>
        <name>ATP</name>
        <dbReference type="ChEBI" id="CHEBI:30616"/>
    </ligand>
</feature>
<name>A0A0R2GYI8_9FIRM</name>
<feature type="binding site" evidence="13">
    <location>
        <position position="260"/>
    </location>
    <ligand>
        <name>ATP</name>
        <dbReference type="ChEBI" id="CHEBI:30616"/>
    </ligand>
</feature>
<protein>
    <recommendedName>
        <fullName evidence="3">asparagine synthase (glutamine-hydrolyzing)</fullName>
        <ecNumber evidence="3">6.3.5.4</ecNumber>
    </recommendedName>
    <alternativeName>
        <fullName evidence="10">Glutamine-dependent asparagine synthetase</fullName>
    </alternativeName>
</protein>
<evidence type="ECO:0000256" key="10">
    <source>
        <dbReference type="ARBA" id="ARBA00030234"/>
    </source>
</evidence>
<dbReference type="InterPro" id="IPR029055">
    <property type="entry name" value="Ntn_hydrolases_N"/>
</dbReference>
<evidence type="ECO:0000313" key="16">
    <source>
        <dbReference type="EMBL" id="KRN45776.1"/>
    </source>
</evidence>
<dbReference type="GO" id="GO:0005524">
    <property type="term" value="F:ATP binding"/>
    <property type="evidence" value="ECO:0007669"/>
    <property type="project" value="UniProtKB-KW"/>
</dbReference>
<evidence type="ECO:0000256" key="8">
    <source>
        <dbReference type="ARBA" id="ARBA00022888"/>
    </source>
</evidence>
<dbReference type="EC" id="6.3.5.4" evidence="3"/>
<dbReference type="InterPro" id="IPR014729">
    <property type="entry name" value="Rossmann-like_a/b/a_fold"/>
</dbReference>
<keyword evidence="6 13" id="KW-0547">Nucleotide-binding</keyword>
<dbReference type="AlphaFoldDB" id="A0A0R2GYI8"/>
<keyword evidence="4" id="KW-0436">Ligase</keyword>
<gene>
    <name evidence="16" type="ORF">IV49_GL001877</name>
</gene>
<comment type="catalytic activity">
    <reaction evidence="11">
        <text>L-aspartate + L-glutamine + ATP + H2O = L-asparagine + L-glutamate + AMP + diphosphate + H(+)</text>
        <dbReference type="Rhea" id="RHEA:12228"/>
        <dbReference type="ChEBI" id="CHEBI:15377"/>
        <dbReference type="ChEBI" id="CHEBI:15378"/>
        <dbReference type="ChEBI" id="CHEBI:29985"/>
        <dbReference type="ChEBI" id="CHEBI:29991"/>
        <dbReference type="ChEBI" id="CHEBI:30616"/>
        <dbReference type="ChEBI" id="CHEBI:33019"/>
        <dbReference type="ChEBI" id="CHEBI:58048"/>
        <dbReference type="ChEBI" id="CHEBI:58359"/>
        <dbReference type="ChEBI" id="CHEBI:456215"/>
        <dbReference type="EC" id="6.3.5.4"/>
    </reaction>
</comment>
<evidence type="ECO:0000256" key="12">
    <source>
        <dbReference type="PIRSR" id="PIRSR001589-1"/>
    </source>
</evidence>
<evidence type="ECO:0000259" key="15">
    <source>
        <dbReference type="PROSITE" id="PS51278"/>
    </source>
</evidence>
<proteinExistence type="inferred from homology"/>
<dbReference type="Pfam" id="PF13537">
    <property type="entry name" value="GATase_7"/>
    <property type="match status" value="1"/>
</dbReference>
<evidence type="ECO:0000256" key="9">
    <source>
        <dbReference type="ARBA" id="ARBA00022962"/>
    </source>
</evidence>
<dbReference type="Proteomes" id="UP000051841">
    <property type="component" value="Unassembled WGS sequence"/>
</dbReference>
<dbReference type="PATRIC" id="fig|1410657.5.peg.1939"/>
<keyword evidence="9 12" id="KW-0315">Glutamine amidotransferase</keyword>
<keyword evidence="7 13" id="KW-0067">ATP-binding</keyword>
<dbReference type="GO" id="GO:0004066">
    <property type="term" value="F:asparagine synthase (glutamine-hydrolyzing) activity"/>
    <property type="evidence" value="ECO:0007669"/>
    <property type="project" value="UniProtKB-EC"/>
</dbReference>
<dbReference type="GO" id="GO:0006529">
    <property type="term" value="P:asparagine biosynthetic process"/>
    <property type="evidence" value="ECO:0007669"/>
    <property type="project" value="UniProtKB-KW"/>
</dbReference>
<feature type="active site" description="For GATase activity" evidence="12">
    <location>
        <position position="8"/>
    </location>
</feature>
<evidence type="ECO:0000256" key="2">
    <source>
        <dbReference type="ARBA" id="ARBA00005752"/>
    </source>
</evidence>
<feature type="binding site" evidence="13">
    <location>
        <position position="99"/>
    </location>
    <ligand>
        <name>L-glutamine</name>
        <dbReference type="ChEBI" id="CHEBI:58359"/>
    </ligand>
</feature>